<accession>A0A8T1UU52</accession>
<organism evidence="1 2">
    <name type="scientific">Phytophthora cactorum</name>
    <dbReference type="NCBI Taxonomy" id="29920"/>
    <lineage>
        <taxon>Eukaryota</taxon>
        <taxon>Sar</taxon>
        <taxon>Stramenopiles</taxon>
        <taxon>Oomycota</taxon>
        <taxon>Peronosporomycetes</taxon>
        <taxon>Peronosporales</taxon>
        <taxon>Peronosporaceae</taxon>
        <taxon>Phytophthora</taxon>
    </lineage>
</organism>
<dbReference type="OrthoDB" id="89408at2759"/>
<dbReference type="AlphaFoldDB" id="A0A8T1UU52"/>
<proteinExistence type="predicted"/>
<name>A0A8T1UU52_9STRA</name>
<feature type="non-terminal residue" evidence="1">
    <location>
        <position position="1"/>
    </location>
</feature>
<protein>
    <submittedName>
        <fullName evidence="1">Uncharacterized protein</fullName>
    </submittedName>
</protein>
<comment type="caution">
    <text evidence="1">The sequence shown here is derived from an EMBL/GenBank/DDBJ whole genome shotgun (WGS) entry which is preliminary data.</text>
</comment>
<reference evidence="1" key="1">
    <citation type="submission" date="2021-01" db="EMBL/GenBank/DDBJ databases">
        <title>Phytophthora aleatoria, a newly-described species from Pinus radiata is distinct from Phytophthora cactorum isolates based on comparative genomics.</title>
        <authorList>
            <person name="Mcdougal R."/>
            <person name="Panda P."/>
            <person name="Williams N."/>
            <person name="Studholme D.J."/>
        </authorList>
    </citation>
    <scope>NUCLEOTIDE SEQUENCE</scope>
    <source>
        <strain evidence="1">NZFS 3830</strain>
    </source>
</reference>
<dbReference type="VEuPathDB" id="FungiDB:PC110_g3512"/>
<dbReference type="Proteomes" id="UP000688947">
    <property type="component" value="Unassembled WGS sequence"/>
</dbReference>
<sequence>CGNHACAQTLQLRRVWRRHGLANSSVQPKATQRVLQVRPWAESYPSCYLAVLDCYHLGIEGWRDAVEKSGVNLTDPAFWEASAAITNTNHPALIWFYLVRVNLTDGVLPAGAQSYDFPAMLYGIEFCYTNLRELPDDLDTKWMIGSSIYIEYSNLTNVPLLLTRLDPYYLALAGNPIVELPVEIFEVPGMYHLGLGNMSVTELPSNVTSLSPLLSFIHLTNTDISFFWSWIDTLVKKSLGMEAPLKMGGSKYCADREKIIQGEAHAFSVGRTVNYSPMLMDSSQVNRDVICNSVNCDMLFSRAFYHDGFILNVP</sequence>
<evidence type="ECO:0000313" key="2">
    <source>
        <dbReference type="Proteomes" id="UP000688947"/>
    </source>
</evidence>
<evidence type="ECO:0000313" key="1">
    <source>
        <dbReference type="EMBL" id="KAG6969949.1"/>
    </source>
</evidence>
<dbReference type="EMBL" id="JAENGZ010000084">
    <property type="protein sequence ID" value="KAG6969949.1"/>
    <property type="molecule type" value="Genomic_DNA"/>
</dbReference>
<gene>
    <name evidence="1" type="ORF">JG687_00002916</name>
</gene>